<proteinExistence type="predicted"/>
<keyword evidence="5" id="KW-0808">Transferase</keyword>
<dbReference type="RefSeq" id="WP_343907255.1">
    <property type="nucleotide sequence ID" value="NZ_BAAAJE010000006.1"/>
</dbReference>
<sequence length="423" mass="44399">MRRRISWLVVATTSTVVVSFVIPLCLLVRAMAEDRAMAATDQEARNVAILVSTLSDDPQLPGLVEDLDRRGTPSTSVLMPDHTVLGAEAAMRGDPEVRRAARGEGFQVVDGAGGRVLLPVVTEAGTAVVRSSVTPGQLHHGVTAAWTSIIGLGVLLLALALVVAARLGRRVSEPVRNVAAVAHRLREGDLQARAEVAGPEETQELARALNGLADRTVDLLAAERASVADLSHRLRTPVTALRLDAEAVADPELSARLSEHIGTLQRSIDAIVKEARRPVRTDLSASGDAAAAVRDRVRFWSPLAEDQDRPLKVSLPDHAVPVPVADDDLADLVDVLVDNVFAHTPEGTPFDIDLRVVDGDAVLVVADAGPGTAPGAPGERVGTTGLGLDIARRTARGCGGGLLVGPGHPAGTRVEVRLPLLRG</sequence>
<keyword evidence="4" id="KW-0597">Phosphoprotein</keyword>
<keyword evidence="9" id="KW-0902">Two-component regulatory system</keyword>
<dbReference type="Pfam" id="PF00672">
    <property type="entry name" value="HAMP"/>
    <property type="match status" value="1"/>
</dbReference>
<dbReference type="PANTHER" id="PTHR45436:SF5">
    <property type="entry name" value="SENSOR HISTIDINE KINASE TRCS"/>
    <property type="match status" value="1"/>
</dbReference>
<evidence type="ECO:0000313" key="15">
    <source>
        <dbReference type="Proteomes" id="UP001499979"/>
    </source>
</evidence>
<feature type="domain" description="HAMP" evidence="13">
    <location>
        <begin position="169"/>
        <end position="221"/>
    </location>
</feature>
<evidence type="ECO:0000256" key="10">
    <source>
        <dbReference type="ARBA" id="ARBA00023136"/>
    </source>
</evidence>
<dbReference type="SUPFAM" id="SSF47384">
    <property type="entry name" value="Homodimeric domain of signal transducing histidine kinase"/>
    <property type="match status" value="1"/>
</dbReference>
<dbReference type="InterPro" id="IPR050428">
    <property type="entry name" value="TCS_sensor_his_kinase"/>
</dbReference>
<dbReference type="EC" id="2.7.13.3" evidence="3"/>
<dbReference type="Pfam" id="PF00512">
    <property type="entry name" value="HisKA"/>
    <property type="match status" value="1"/>
</dbReference>
<evidence type="ECO:0000259" key="12">
    <source>
        <dbReference type="PROSITE" id="PS50109"/>
    </source>
</evidence>
<comment type="caution">
    <text evidence="14">The sequence shown here is derived from an EMBL/GenBank/DDBJ whole genome shotgun (WGS) entry which is preliminary data.</text>
</comment>
<keyword evidence="15" id="KW-1185">Reference proteome</keyword>
<dbReference type="Gene3D" id="1.10.8.500">
    <property type="entry name" value="HAMP domain in histidine kinase"/>
    <property type="match status" value="1"/>
</dbReference>
<dbReference type="InterPro" id="IPR003594">
    <property type="entry name" value="HATPase_dom"/>
</dbReference>
<dbReference type="PROSITE" id="PS50109">
    <property type="entry name" value="HIS_KIN"/>
    <property type="match status" value="1"/>
</dbReference>
<gene>
    <name evidence="14" type="ORF">GCM10009606_18910</name>
</gene>
<evidence type="ECO:0000256" key="6">
    <source>
        <dbReference type="ARBA" id="ARBA00022692"/>
    </source>
</evidence>
<dbReference type="SUPFAM" id="SSF158472">
    <property type="entry name" value="HAMP domain-like"/>
    <property type="match status" value="1"/>
</dbReference>
<evidence type="ECO:0000256" key="4">
    <source>
        <dbReference type="ARBA" id="ARBA00022553"/>
    </source>
</evidence>
<dbReference type="InterPro" id="IPR003660">
    <property type="entry name" value="HAMP_dom"/>
</dbReference>
<dbReference type="PRINTS" id="PR00344">
    <property type="entry name" value="BCTRLSENSOR"/>
</dbReference>
<dbReference type="Pfam" id="PF02518">
    <property type="entry name" value="HATPase_c"/>
    <property type="match status" value="1"/>
</dbReference>
<keyword evidence="7 14" id="KW-0418">Kinase</keyword>
<reference evidence="15" key="1">
    <citation type="journal article" date="2019" name="Int. J. Syst. Evol. Microbiol.">
        <title>The Global Catalogue of Microorganisms (GCM) 10K type strain sequencing project: providing services to taxonomists for standard genome sequencing and annotation.</title>
        <authorList>
            <consortium name="The Broad Institute Genomics Platform"/>
            <consortium name="The Broad Institute Genome Sequencing Center for Infectious Disease"/>
            <person name="Wu L."/>
            <person name="Ma J."/>
        </authorList>
    </citation>
    <scope>NUCLEOTIDE SEQUENCE [LARGE SCALE GENOMIC DNA]</scope>
    <source>
        <strain evidence="15">JCM 11813</strain>
    </source>
</reference>
<evidence type="ECO:0000313" key="14">
    <source>
        <dbReference type="EMBL" id="GAA1139475.1"/>
    </source>
</evidence>
<dbReference type="PROSITE" id="PS50885">
    <property type="entry name" value="HAMP"/>
    <property type="match status" value="1"/>
</dbReference>
<evidence type="ECO:0000256" key="9">
    <source>
        <dbReference type="ARBA" id="ARBA00023012"/>
    </source>
</evidence>
<dbReference type="CDD" id="cd00082">
    <property type="entry name" value="HisKA"/>
    <property type="match status" value="1"/>
</dbReference>
<dbReference type="SUPFAM" id="SSF55874">
    <property type="entry name" value="ATPase domain of HSP90 chaperone/DNA topoisomerase II/histidine kinase"/>
    <property type="match status" value="1"/>
</dbReference>
<comment type="subcellular location">
    <subcellularLocation>
        <location evidence="2">Cell membrane</location>
    </subcellularLocation>
</comment>
<keyword evidence="8 11" id="KW-1133">Transmembrane helix</keyword>
<evidence type="ECO:0000256" key="5">
    <source>
        <dbReference type="ARBA" id="ARBA00022679"/>
    </source>
</evidence>
<comment type="catalytic activity">
    <reaction evidence="1">
        <text>ATP + protein L-histidine = ADP + protein N-phospho-L-histidine.</text>
        <dbReference type="EC" id="2.7.13.3"/>
    </reaction>
</comment>
<evidence type="ECO:0000256" key="1">
    <source>
        <dbReference type="ARBA" id="ARBA00000085"/>
    </source>
</evidence>
<dbReference type="Gene3D" id="1.10.287.130">
    <property type="match status" value="1"/>
</dbReference>
<accession>A0ABP4EWA9</accession>
<keyword evidence="6 11" id="KW-0812">Transmembrane</keyword>
<dbReference type="PANTHER" id="PTHR45436">
    <property type="entry name" value="SENSOR HISTIDINE KINASE YKOH"/>
    <property type="match status" value="1"/>
</dbReference>
<evidence type="ECO:0000256" key="8">
    <source>
        <dbReference type="ARBA" id="ARBA00022989"/>
    </source>
</evidence>
<dbReference type="SMART" id="SM00387">
    <property type="entry name" value="HATPase_c"/>
    <property type="match status" value="1"/>
</dbReference>
<dbReference type="InterPro" id="IPR005467">
    <property type="entry name" value="His_kinase_dom"/>
</dbReference>
<dbReference type="Proteomes" id="UP001499979">
    <property type="component" value="Unassembled WGS sequence"/>
</dbReference>
<evidence type="ECO:0000259" key="13">
    <source>
        <dbReference type="PROSITE" id="PS50885"/>
    </source>
</evidence>
<evidence type="ECO:0000256" key="7">
    <source>
        <dbReference type="ARBA" id="ARBA00022777"/>
    </source>
</evidence>
<feature type="domain" description="Histidine kinase" evidence="12">
    <location>
        <begin position="229"/>
        <end position="422"/>
    </location>
</feature>
<dbReference type="InterPro" id="IPR004358">
    <property type="entry name" value="Sig_transdc_His_kin-like_C"/>
</dbReference>
<evidence type="ECO:0000256" key="3">
    <source>
        <dbReference type="ARBA" id="ARBA00012438"/>
    </source>
</evidence>
<dbReference type="InterPro" id="IPR003661">
    <property type="entry name" value="HisK_dim/P_dom"/>
</dbReference>
<dbReference type="GO" id="GO:0016301">
    <property type="term" value="F:kinase activity"/>
    <property type="evidence" value="ECO:0007669"/>
    <property type="project" value="UniProtKB-KW"/>
</dbReference>
<name>A0ABP4EWA9_9ACTN</name>
<keyword evidence="10 11" id="KW-0472">Membrane</keyword>
<dbReference type="InterPro" id="IPR036890">
    <property type="entry name" value="HATPase_C_sf"/>
</dbReference>
<dbReference type="SMART" id="SM00304">
    <property type="entry name" value="HAMP"/>
    <property type="match status" value="2"/>
</dbReference>
<dbReference type="CDD" id="cd06225">
    <property type="entry name" value="HAMP"/>
    <property type="match status" value="1"/>
</dbReference>
<evidence type="ECO:0000256" key="11">
    <source>
        <dbReference type="SAM" id="Phobius"/>
    </source>
</evidence>
<feature type="transmembrane region" description="Helical" evidence="11">
    <location>
        <begin position="144"/>
        <end position="167"/>
    </location>
</feature>
<evidence type="ECO:0000256" key="2">
    <source>
        <dbReference type="ARBA" id="ARBA00004236"/>
    </source>
</evidence>
<organism evidence="14 15">
    <name type="scientific">Nocardioides aquiterrae</name>
    <dbReference type="NCBI Taxonomy" id="203799"/>
    <lineage>
        <taxon>Bacteria</taxon>
        <taxon>Bacillati</taxon>
        <taxon>Actinomycetota</taxon>
        <taxon>Actinomycetes</taxon>
        <taxon>Propionibacteriales</taxon>
        <taxon>Nocardioidaceae</taxon>
        <taxon>Nocardioides</taxon>
    </lineage>
</organism>
<protein>
    <recommendedName>
        <fullName evidence="3">histidine kinase</fullName>
        <ecNumber evidence="3">2.7.13.3</ecNumber>
    </recommendedName>
</protein>
<dbReference type="Gene3D" id="3.30.565.10">
    <property type="entry name" value="Histidine kinase-like ATPase, C-terminal domain"/>
    <property type="match status" value="1"/>
</dbReference>
<dbReference type="EMBL" id="BAAAJE010000006">
    <property type="protein sequence ID" value="GAA1139475.1"/>
    <property type="molecule type" value="Genomic_DNA"/>
</dbReference>
<dbReference type="InterPro" id="IPR036097">
    <property type="entry name" value="HisK_dim/P_sf"/>
</dbReference>